<dbReference type="PANTHER" id="PTHR34472:SF1">
    <property type="entry name" value="SULFUR CARRIER PROTEIN THIS"/>
    <property type="match status" value="1"/>
</dbReference>
<dbReference type="Gene3D" id="3.10.20.30">
    <property type="match status" value="1"/>
</dbReference>
<protein>
    <submittedName>
        <fullName evidence="1">Thiamin biosynthesis protein S</fullName>
    </submittedName>
</protein>
<dbReference type="GeneID" id="33356045"/>
<dbReference type="RefSeq" id="YP_009394223.1">
    <property type="nucleotide sequence ID" value="NC_035271.1"/>
</dbReference>
<dbReference type="InterPro" id="IPR016155">
    <property type="entry name" value="Mopterin_synth/thiamin_S_b"/>
</dbReference>
<dbReference type="EMBL" id="MF101424">
    <property type="protein sequence ID" value="ARW62785.1"/>
    <property type="molecule type" value="Genomic_DNA"/>
</dbReference>
<evidence type="ECO:0000313" key="1">
    <source>
        <dbReference type="EMBL" id="ARW62785.1"/>
    </source>
</evidence>
<proteinExistence type="predicted"/>
<dbReference type="InterPro" id="IPR010035">
    <property type="entry name" value="Thi_S"/>
</dbReference>
<reference evidence="1" key="1">
    <citation type="journal article" date="2017" name="J. Phycol.">
        <title>Analysis of chloroplast genomes and a supermatrix inform reclassification of the Rhodomelaceae (Rhodophyta).</title>
        <authorList>
            <person name="Diaz-Tapia P."/>
            <person name="Maggs C.A."/>
            <person name="West J.A."/>
            <person name="Verbruggen H."/>
        </authorList>
    </citation>
    <scope>NUCLEOTIDE SEQUENCE</scope>
    <source>
        <strain evidence="1">PD508</strain>
    </source>
</reference>
<dbReference type="SUPFAM" id="SSF54285">
    <property type="entry name" value="MoaD/ThiS"/>
    <property type="match status" value="1"/>
</dbReference>
<keyword evidence="1" id="KW-0934">Plastid</keyword>
<dbReference type="InterPro" id="IPR012675">
    <property type="entry name" value="Beta-grasp_dom_sf"/>
</dbReference>
<dbReference type="PANTHER" id="PTHR34472">
    <property type="entry name" value="SULFUR CARRIER PROTEIN THIS"/>
    <property type="match status" value="1"/>
</dbReference>
<keyword evidence="1" id="KW-0150">Chloroplast</keyword>
<dbReference type="InterPro" id="IPR003749">
    <property type="entry name" value="ThiS/MoaD-like"/>
</dbReference>
<organism evidence="1">
    <name type="scientific">Rhodomela confervoides</name>
    <name type="common">Red alga</name>
    <dbReference type="NCBI Taxonomy" id="35163"/>
    <lineage>
        <taxon>Eukaryota</taxon>
        <taxon>Rhodophyta</taxon>
        <taxon>Florideophyceae</taxon>
        <taxon>Rhodymeniophycidae</taxon>
        <taxon>Ceramiales</taxon>
        <taxon>Rhodomelaceae</taxon>
        <taxon>Rhodomela</taxon>
    </lineage>
</organism>
<accession>A0A1Z1MAF5</accession>
<dbReference type="CDD" id="cd00565">
    <property type="entry name" value="Ubl_ThiS"/>
    <property type="match status" value="1"/>
</dbReference>
<geneLocation type="chloroplast" evidence="1"/>
<dbReference type="NCBIfam" id="TIGR01683">
    <property type="entry name" value="thiS"/>
    <property type="match status" value="1"/>
</dbReference>
<gene>
    <name evidence="1" type="primary">thiS</name>
</gene>
<name>A0A1Z1MAF5_RHOCN</name>
<dbReference type="Pfam" id="PF02597">
    <property type="entry name" value="ThiS"/>
    <property type="match status" value="1"/>
</dbReference>
<sequence length="70" mass="7872">MQNYLTIIINGDPFNCDESMSLTDILLYLNIDIHGVIIEYNSQIISKPQFDSVFFKTNDCIEIITIVGGG</sequence>
<dbReference type="AlphaFoldDB" id="A0A1Z1MAF5"/>